<sequence>MSQIQSILHKHLDMCKLCSRWIPHNFTYAQKTDRVTWCKAMLTMFKEGASNLVWDIVTGDETWIYYYDPKTKQQSTAWFYQDEPKPNKVARHRSTSQRMITSFVYKTEHMATD</sequence>
<dbReference type="InterPro" id="IPR052709">
    <property type="entry name" value="Transposase-MT_Hybrid"/>
</dbReference>
<dbReference type="Gene3D" id="3.30.420.10">
    <property type="entry name" value="Ribonuclease H-like superfamily/Ribonuclease H"/>
    <property type="match status" value="1"/>
</dbReference>
<dbReference type="EMBL" id="BGZK01000770">
    <property type="protein sequence ID" value="GBP59767.1"/>
    <property type="molecule type" value="Genomic_DNA"/>
</dbReference>
<dbReference type="GO" id="GO:0003676">
    <property type="term" value="F:nucleic acid binding"/>
    <property type="evidence" value="ECO:0007669"/>
    <property type="project" value="InterPro"/>
</dbReference>
<keyword evidence="2" id="KW-1185">Reference proteome</keyword>
<organism evidence="1 2">
    <name type="scientific">Eumeta variegata</name>
    <name type="common">Bagworm moth</name>
    <name type="synonym">Eumeta japonica</name>
    <dbReference type="NCBI Taxonomy" id="151549"/>
    <lineage>
        <taxon>Eukaryota</taxon>
        <taxon>Metazoa</taxon>
        <taxon>Ecdysozoa</taxon>
        <taxon>Arthropoda</taxon>
        <taxon>Hexapoda</taxon>
        <taxon>Insecta</taxon>
        <taxon>Pterygota</taxon>
        <taxon>Neoptera</taxon>
        <taxon>Endopterygota</taxon>
        <taxon>Lepidoptera</taxon>
        <taxon>Glossata</taxon>
        <taxon>Ditrysia</taxon>
        <taxon>Tineoidea</taxon>
        <taxon>Psychidae</taxon>
        <taxon>Oiketicinae</taxon>
        <taxon>Eumeta</taxon>
    </lineage>
</organism>
<reference evidence="1 2" key="1">
    <citation type="journal article" date="2019" name="Commun. Biol.">
        <title>The bagworm genome reveals a unique fibroin gene that provides high tensile strength.</title>
        <authorList>
            <person name="Kono N."/>
            <person name="Nakamura H."/>
            <person name="Ohtoshi R."/>
            <person name="Tomita M."/>
            <person name="Numata K."/>
            <person name="Arakawa K."/>
        </authorList>
    </citation>
    <scope>NUCLEOTIDE SEQUENCE [LARGE SCALE GENOMIC DNA]</scope>
</reference>
<protein>
    <submittedName>
        <fullName evidence="1">Mariner Mos1 transposase</fullName>
    </submittedName>
</protein>
<dbReference type="Proteomes" id="UP000299102">
    <property type="component" value="Unassembled WGS sequence"/>
</dbReference>
<dbReference type="PANTHER" id="PTHR46060:SF1">
    <property type="entry name" value="MARINER MOS1 TRANSPOSASE-LIKE PROTEIN"/>
    <property type="match status" value="1"/>
</dbReference>
<dbReference type="OrthoDB" id="10017160at2759"/>
<dbReference type="AlphaFoldDB" id="A0A4C1XBS6"/>
<dbReference type="STRING" id="151549.A0A4C1XBS6"/>
<accession>A0A4C1XBS6</accession>
<comment type="caution">
    <text evidence="1">The sequence shown here is derived from an EMBL/GenBank/DDBJ whole genome shotgun (WGS) entry which is preliminary data.</text>
</comment>
<proteinExistence type="predicted"/>
<evidence type="ECO:0000313" key="1">
    <source>
        <dbReference type="EMBL" id="GBP59767.1"/>
    </source>
</evidence>
<gene>
    <name evidence="1" type="ORF">EVAR_44329_1</name>
</gene>
<name>A0A4C1XBS6_EUMVA</name>
<dbReference type="InterPro" id="IPR036397">
    <property type="entry name" value="RNaseH_sf"/>
</dbReference>
<evidence type="ECO:0000313" key="2">
    <source>
        <dbReference type="Proteomes" id="UP000299102"/>
    </source>
</evidence>
<dbReference type="PANTHER" id="PTHR46060">
    <property type="entry name" value="MARINER MOS1 TRANSPOSASE-LIKE PROTEIN"/>
    <property type="match status" value="1"/>
</dbReference>